<evidence type="ECO:0000256" key="8">
    <source>
        <dbReference type="ARBA" id="ARBA00022989"/>
    </source>
</evidence>
<name>A0A1Y5FFF0_9BACT</name>
<dbReference type="EMBL" id="MAAO01000004">
    <property type="protein sequence ID" value="OUR98954.1"/>
    <property type="molecule type" value="Genomic_DNA"/>
</dbReference>
<dbReference type="GO" id="GO:0016020">
    <property type="term" value="C:membrane"/>
    <property type="evidence" value="ECO:0007669"/>
    <property type="project" value="UniProtKB-SubCell"/>
</dbReference>
<dbReference type="InterPro" id="IPR008915">
    <property type="entry name" value="Peptidase_M50"/>
</dbReference>
<comment type="subcellular location">
    <subcellularLocation>
        <location evidence="2">Membrane</location>
        <topology evidence="2">Multi-pass membrane protein</topology>
    </subcellularLocation>
</comment>
<gene>
    <name evidence="13" type="ORF">A9Q84_05950</name>
</gene>
<dbReference type="GO" id="GO:0006508">
    <property type="term" value="P:proteolysis"/>
    <property type="evidence" value="ECO:0007669"/>
    <property type="project" value="UniProtKB-KW"/>
</dbReference>
<keyword evidence="4" id="KW-0645">Protease</keyword>
<keyword evidence="10 11" id="KW-0472">Membrane</keyword>
<evidence type="ECO:0000313" key="14">
    <source>
        <dbReference type="Proteomes" id="UP000196531"/>
    </source>
</evidence>
<evidence type="ECO:0000259" key="12">
    <source>
        <dbReference type="Pfam" id="PF02163"/>
    </source>
</evidence>
<accession>A0A1Y5FFF0</accession>
<dbReference type="InterPro" id="IPR004387">
    <property type="entry name" value="Pept_M50_Zn"/>
</dbReference>
<keyword evidence="8 11" id="KW-1133">Transmembrane helix</keyword>
<feature type="domain" description="Peptidase M50" evidence="12">
    <location>
        <begin position="8"/>
        <end position="509"/>
    </location>
</feature>
<evidence type="ECO:0000256" key="11">
    <source>
        <dbReference type="SAM" id="Phobius"/>
    </source>
</evidence>
<protein>
    <recommendedName>
        <fullName evidence="12">Peptidase M50 domain-containing protein</fullName>
    </recommendedName>
</protein>
<dbReference type="InterPro" id="IPR036034">
    <property type="entry name" value="PDZ_sf"/>
</dbReference>
<feature type="transmembrane region" description="Helical" evidence="11">
    <location>
        <begin position="94"/>
        <end position="121"/>
    </location>
</feature>
<keyword evidence="7" id="KW-0862">Zinc</keyword>
<keyword evidence="6" id="KW-0378">Hydrolase</keyword>
<feature type="transmembrane region" description="Helical" evidence="11">
    <location>
        <begin position="453"/>
        <end position="485"/>
    </location>
</feature>
<dbReference type="Proteomes" id="UP000196531">
    <property type="component" value="Unassembled WGS sequence"/>
</dbReference>
<evidence type="ECO:0000256" key="6">
    <source>
        <dbReference type="ARBA" id="ARBA00022801"/>
    </source>
</evidence>
<reference evidence="14" key="1">
    <citation type="journal article" date="2017" name="Proc. Natl. Acad. Sci. U.S.A.">
        <title>Simulation of Deepwater Horizon oil plume reveals substrate specialization within a complex community of hydrocarbon-degraders.</title>
        <authorList>
            <person name="Hu P."/>
            <person name="Dubinsky E.A."/>
            <person name="Probst A.J."/>
            <person name="Wang J."/>
            <person name="Sieber C.M.K."/>
            <person name="Tom L.M."/>
            <person name="Gardinali P."/>
            <person name="Banfield J.F."/>
            <person name="Atlas R.M."/>
            <person name="Andersen G.L."/>
        </authorList>
    </citation>
    <scope>NUCLEOTIDE SEQUENCE [LARGE SCALE GENOMIC DNA]</scope>
</reference>
<keyword evidence="9" id="KW-0482">Metalloprotease</keyword>
<sequence length="522" mass="58154">MIEKIFIFIIFLGPLVFFHELGHFLFARLFGVRVQVFSIGFGPKLFKFKRGDTEYALSLIPLGGYVKMFGDDPLAGDSIPEEERRYSFTHKSKWARFWIVFGGPFANFIMAYVIFFALLFVGEKLPELKIGVVAENSKLQSLGVYTGDVLRRVNGDDISNPSDIVLKDGGVKTLTVERFGAEKTLTINMEGEKFFEEMIKSPPFLRRPILTTPEGDVFAISNSSEAVDWNESLDEIATLRGTITFYLYKMDKKANLANIKVREIRPFEKKVTLTINSSNDLLKLLRKEKLYPKDMVVKSISMKSPAEKAGIVGGNIILGLNGKDIYSFESLRSTLQLIKEKDVKISLLADGVIKNVTLIPDVKPQGKKKVKLIGVYSSGIFQGLKLVDTPSKGFVGSFLGSFGRTWETITKTVGSFKKLIVGDVSLKQIGGPLAIGKVASDSFNTSLSYFFQLMALISVNLGVINLFPIPVLDGGHILFIILEVINRGPVSRRKMEIAQQFGLSLLLMLMIGAIFNDVVRFF</sequence>
<evidence type="ECO:0000256" key="2">
    <source>
        <dbReference type="ARBA" id="ARBA00004141"/>
    </source>
</evidence>
<feature type="transmembrane region" description="Helical" evidence="11">
    <location>
        <begin position="6"/>
        <end position="26"/>
    </location>
</feature>
<dbReference type="PANTHER" id="PTHR42837">
    <property type="entry name" value="REGULATOR OF SIGMA-E PROTEASE RSEP"/>
    <property type="match status" value="1"/>
</dbReference>
<dbReference type="GO" id="GO:0004222">
    <property type="term" value="F:metalloendopeptidase activity"/>
    <property type="evidence" value="ECO:0007669"/>
    <property type="project" value="InterPro"/>
</dbReference>
<evidence type="ECO:0000256" key="4">
    <source>
        <dbReference type="ARBA" id="ARBA00022670"/>
    </source>
</evidence>
<dbReference type="PANTHER" id="PTHR42837:SF2">
    <property type="entry name" value="MEMBRANE METALLOPROTEASE ARASP2, CHLOROPLASTIC-RELATED"/>
    <property type="match status" value="1"/>
</dbReference>
<comment type="cofactor">
    <cofactor evidence="1">
        <name>Zn(2+)</name>
        <dbReference type="ChEBI" id="CHEBI:29105"/>
    </cofactor>
</comment>
<comment type="caution">
    <text evidence="13">The sequence shown here is derived from an EMBL/GenBank/DDBJ whole genome shotgun (WGS) entry which is preliminary data.</text>
</comment>
<comment type="similarity">
    <text evidence="3">Belongs to the peptidase M50B family.</text>
</comment>
<evidence type="ECO:0000256" key="5">
    <source>
        <dbReference type="ARBA" id="ARBA00022692"/>
    </source>
</evidence>
<dbReference type="SUPFAM" id="SSF50156">
    <property type="entry name" value="PDZ domain-like"/>
    <property type="match status" value="2"/>
</dbReference>
<dbReference type="Pfam" id="PF02163">
    <property type="entry name" value="Peptidase_M50"/>
    <property type="match status" value="1"/>
</dbReference>
<feature type="transmembrane region" description="Helical" evidence="11">
    <location>
        <begin position="497"/>
        <end position="515"/>
    </location>
</feature>
<dbReference type="NCBIfam" id="TIGR00054">
    <property type="entry name" value="RIP metalloprotease RseP"/>
    <property type="match status" value="2"/>
</dbReference>
<evidence type="ECO:0000256" key="3">
    <source>
        <dbReference type="ARBA" id="ARBA00007931"/>
    </source>
</evidence>
<dbReference type="AlphaFoldDB" id="A0A1Y5FFF0"/>
<evidence type="ECO:0000256" key="9">
    <source>
        <dbReference type="ARBA" id="ARBA00023049"/>
    </source>
</evidence>
<evidence type="ECO:0000313" key="13">
    <source>
        <dbReference type="EMBL" id="OUR98954.1"/>
    </source>
</evidence>
<proteinExistence type="inferred from homology"/>
<dbReference type="CDD" id="cd06163">
    <property type="entry name" value="S2P-M50_PDZ_RseP-like"/>
    <property type="match status" value="2"/>
</dbReference>
<evidence type="ECO:0000256" key="1">
    <source>
        <dbReference type="ARBA" id="ARBA00001947"/>
    </source>
</evidence>
<keyword evidence="5 11" id="KW-0812">Transmembrane</keyword>
<organism evidence="13 14">
    <name type="scientific">Halobacteriovorax marinus</name>
    <dbReference type="NCBI Taxonomy" id="97084"/>
    <lineage>
        <taxon>Bacteria</taxon>
        <taxon>Pseudomonadati</taxon>
        <taxon>Bdellovibrionota</taxon>
        <taxon>Bacteriovoracia</taxon>
        <taxon>Bacteriovoracales</taxon>
        <taxon>Halobacteriovoraceae</taxon>
        <taxon>Halobacteriovorax</taxon>
    </lineage>
</organism>
<evidence type="ECO:0000256" key="10">
    <source>
        <dbReference type="ARBA" id="ARBA00023136"/>
    </source>
</evidence>
<dbReference type="Gene3D" id="2.30.42.10">
    <property type="match status" value="2"/>
</dbReference>
<evidence type="ECO:0000256" key="7">
    <source>
        <dbReference type="ARBA" id="ARBA00022833"/>
    </source>
</evidence>